<feature type="domain" description="Histidine kinase" evidence="9">
    <location>
        <begin position="165"/>
        <end position="379"/>
    </location>
</feature>
<dbReference type="SUPFAM" id="SSF55874">
    <property type="entry name" value="ATPase domain of HSP90 chaperone/DNA topoisomerase II/histidine kinase"/>
    <property type="match status" value="1"/>
</dbReference>
<evidence type="ECO:0000256" key="8">
    <source>
        <dbReference type="ARBA" id="ARBA00023012"/>
    </source>
</evidence>
<evidence type="ECO:0000256" key="4">
    <source>
        <dbReference type="ARBA" id="ARBA00022679"/>
    </source>
</evidence>
<keyword evidence="4" id="KW-0808">Transferase</keyword>
<dbReference type="InterPro" id="IPR003594">
    <property type="entry name" value="HATPase_dom"/>
</dbReference>
<dbReference type="GO" id="GO:0000160">
    <property type="term" value="P:phosphorelay signal transduction system"/>
    <property type="evidence" value="ECO:0007669"/>
    <property type="project" value="UniProtKB-KW"/>
</dbReference>
<organism evidence="11 12">
    <name type="scientific">Legionella jordanis</name>
    <dbReference type="NCBI Taxonomy" id="456"/>
    <lineage>
        <taxon>Bacteria</taxon>
        <taxon>Pseudomonadati</taxon>
        <taxon>Pseudomonadota</taxon>
        <taxon>Gammaproteobacteria</taxon>
        <taxon>Legionellales</taxon>
        <taxon>Legionellaceae</taxon>
        <taxon>Legionella</taxon>
    </lineage>
</organism>
<dbReference type="STRING" id="456.Ljor_2296"/>
<dbReference type="CDD" id="cd00075">
    <property type="entry name" value="HATPase"/>
    <property type="match status" value="1"/>
</dbReference>
<evidence type="ECO:0000313" key="12">
    <source>
        <dbReference type="Proteomes" id="UP000055035"/>
    </source>
</evidence>
<dbReference type="SMART" id="SM00387">
    <property type="entry name" value="HATPase_c"/>
    <property type="match status" value="1"/>
</dbReference>
<dbReference type="InterPro" id="IPR000700">
    <property type="entry name" value="PAS-assoc_C"/>
</dbReference>
<dbReference type="PRINTS" id="PR00344">
    <property type="entry name" value="BCTRLSENSOR"/>
</dbReference>
<dbReference type="InterPro" id="IPR036890">
    <property type="entry name" value="HATPase_C_sf"/>
</dbReference>
<proteinExistence type="predicted"/>
<dbReference type="RefSeq" id="WP_058471691.1">
    <property type="nucleotide sequence ID" value="NZ_CAAAIC010000001.1"/>
</dbReference>
<dbReference type="InterPro" id="IPR035965">
    <property type="entry name" value="PAS-like_dom_sf"/>
</dbReference>
<dbReference type="SUPFAM" id="SSF55785">
    <property type="entry name" value="PYP-like sensor domain (PAS domain)"/>
    <property type="match status" value="1"/>
</dbReference>
<dbReference type="PANTHER" id="PTHR43065:SF10">
    <property type="entry name" value="PEROXIDE STRESS-ACTIVATED HISTIDINE KINASE MAK3"/>
    <property type="match status" value="1"/>
</dbReference>
<keyword evidence="3" id="KW-0597">Phosphoprotein</keyword>
<evidence type="ECO:0000259" key="9">
    <source>
        <dbReference type="PROSITE" id="PS50109"/>
    </source>
</evidence>
<dbReference type="GO" id="GO:0005524">
    <property type="term" value="F:ATP binding"/>
    <property type="evidence" value="ECO:0007669"/>
    <property type="project" value="UniProtKB-KW"/>
</dbReference>
<evidence type="ECO:0000256" key="5">
    <source>
        <dbReference type="ARBA" id="ARBA00022741"/>
    </source>
</evidence>
<dbReference type="PROSITE" id="PS50109">
    <property type="entry name" value="HIS_KIN"/>
    <property type="match status" value="1"/>
</dbReference>
<reference evidence="11 12" key="1">
    <citation type="submission" date="2015-11" db="EMBL/GenBank/DDBJ databases">
        <title>Genomic analysis of 38 Legionella species identifies large and diverse effector repertoires.</title>
        <authorList>
            <person name="Burstein D."/>
            <person name="Amaro F."/>
            <person name="Zusman T."/>
            <person name="Lifshitz Z."/>
            <person name="Cohen O."/>
            <person name="Gilbert J.A."/>
            <person name="Pupko T."/>
            <person name="Shuman H.A."/>
            <person name="Segal G."/>
        </authorList>
    </citation>
    <scope>NUCLEOTIDE SEQUENCE [LARGE SCALE GENOMIC DNA]</scope>
    <source>
        <strain evidence="11 12">BL-540</strain>
    </source>
</reference>
<dbReference type="Proteomes" id="UP000055035">
    <property type="component" value="Unassembled WGS sequence"/>
</dbReference>
<dbReference type="EMBL" id="LNYJ01000011">
    <property type="protein sequence ID" value="KTD17990.1"/>
    <property type="molecule type" value="Genomic_DNA"/>
</dbReference>
<evidence type="ECO:0000256" key="1">
    <source>
        <dbReference type="ARBA" id="ARBA00000085"/>
    </source>
</evidence>
<dbReference type="OrthoDB" id="1931120at2"/>
<dbReference type="PATRIC" id="fig|456.5.peg.2473"/>
<keyword evidence="12" id="KW-1185">Reference proteome</keyword>
<dbReference type="EC" id="2.7.13.3" evidence="2"/>
<feature type="domain" description="PAC" evidence="10">
    <location>
        <begin position="93"/>
        <end position="145"/>
    </location>
</feature>
<name>A0A0W0VDR1_9GAMM</name>
<dbReference type="Gene3D" id="3.30.565.10">
    <property type="entry name" value="Histidine kinase-like ATPase, C-terminal domain"/>
    <property type="match status" value="1"/>
</dbReference>
<dbReference type="InterPro" id="IPR005467">
    <property type="entry name" value="His_kinase_dom"/>
</dbReference>
<evidence type="ECO:0000256" key="6">
    <source>
        <dbReference type="ARBA" id="ARBA00022777"/>
    </source>
</evidence>
<dbReference type="PROSITE" id="PS50113">
    <property type="entry name" value="PAC"/>
    <property type="match status" value="1"/>
</dbReference>
<comment type="catalytic activity">
    <reaction evidence="1">
        <text>ATP + protein L-histidine = ADP + protein N-phospho-L-histidine.</text>
        <dbReference type="EC" id="2.7.13.3"/>
    </reaction>
</comment>
<dbReference type="PANTHER" id="PTHR43065">
    <property type="entry name" value="SENSOR HISTIDINE KINASE"/>
    <property type="match status" value="1"/>
</dbReference>
<evidence type="ECO:0000256" key="3">
    <source>
        <dbReference type="ARBA" id="ARBA00022553"/>
    </source>
</evidence>
<protein>
    <recommendedName>
        <fullName evidence="2">histidine kinase</fullName>
        <ecNumber evidence="2">2.7.13.3</ecNumber>
    </recommendedName>
</protein>
<dbReference type="Gene3D" id="3.30.450.20">
    <property type="entry name" value="PAS domain"/>
    <property type="match status" value="1"/>
</dbReference>
<dbReference type="Gene3D" id="1.10.287.130">
    <property type="match status" value="1"/>
</dbReference>
<evidence type="ECO:0000259" key="10">
    <source>
        <dbReference type="PROSITE" id="PS50113"/>
    </source>
</evidence>
<dbReference type="InterPro" id="IPR004358">
    <property type="entry name" value="Sig_transdc_His_kin-like_C"/>
</dbReference>
<keyword evidence="5" id="KW-0547">Nucleotide-binding</keyword>
<keyword evidence="8" id="KW-0902">Two-component regulatory system</keyword>
<evidence type="ECO:0000256" key="7">
    <source>
        <dbReference type="ARBA" id="ARBA00022840"/>
    </source>
</evidence>
<gene>
    <name evidence="11" type="primary">fixL</name>
    <name evidence="11" type="ORF">Ljor_2296</name>
</gene>
<evidence type="ECO:0000256" key="2">
    <source>
        <dbReference type="ARBA" id="ARBA00012438"/>
    </source>
</evidence>
<evidence type="ECO:0000313" key="11">
    <source>
        <dbReference type="EMBL" id="KTD17990.1"/>
    </source>
</evidence>
<accession>A0A0W0VDR1</accession>
<dbReference type="Pfam" id="PF02518">
    <property type="entry name" value="HATPase_c"/>
    <property type="match status" value="1"/>
</dbReference>
<dbReference type="AlphaFoldDB" id="A0A0W0VDR1"/>
<keyword evidence="7" id="KW-0067">ATP-binding</keyword>
<comment type="caution">
    <text evidence="11">The sequence shown here is derived from an EMBL/GenBank/DDBJ whole genome shotgun (WGS) entry which is preliminary data.</text>
</comment>
<sequence length="402" mass="46077">MADKSKRLSESSILGSSFIDFPLNELEHLLQTCQLNIWQWDLKSNTLNSVYFRISPELAEQINIQNFSQLIKLIHPKDRKRFLKELRGLERNFQLEFRIQLGNNFNEWIQVRGCLIYDANDKPIKIIGAWNIISEHKQIQELIRRQQTTLARLSRCYEFAEVAATLTHEIGQPLTALNNYLAGSLIRLQQKSLNEEQLLAALQLALKQSHRVVENIHRIKSFITTGELHCEQVNLLLMLENAIKIVKFSFDIPISIQYSVESHLPEVYIDRYQIKQVFINLLNNAFEAMIVASIKNPMLCISIKRLEDHILVSIQDNGPGLPQIALDHLFTPFYSTKEYGMGVGLAMCRNIIQAHGGFIEINNAPNSGVVCTFSFPINSSCKTSRQGKEMLINFSVTEPYSM</sequence>
<keyword evidence="6 11" id="KW-0418">Kinase</keyword>
<dbReference type="GO" id="GO:0004673">
    <property type="term" value="F:protein histidine kinase activity"/>
    <property type="evidence" value="ECO:0007669"/>
    <property type="project" value="UniProtKB-EC"/>
</dbReference>